<gene>
    <name evidence="2" type="ORF">SAMN00790413_01968</name>
</gene>
<dbReference type="EMBL" id="FWWU01000009">
    <property type="protein sequence ID" value="SMB93404.1"/>
    <property type="molecule type" value="Genomic_DNA"/>
</dbReference>
<dbReference type="Gene3D" id="3.30.40.220">
    <property type="match status" value="1"/>
</dbReference>
<evidence type="ECO:0000313" key="3">
    <source>
        <dbReference type="Proteomes" id="UP000192582"/>
    </source>
</evidence>
<name>A0A1W1VKD0_9DEIO</name>
<dbReference type="OrthoDB" id="8456435at2"/>
<protein>
    <submittedName>
        <fullName evidence="2">Uncharacterized protein</fullName>
    </submittedName>
</protein>
<accession>A0A1W1VKD0</accession>
<reference evidence="2 3" key="1">
    <citation type="submission" date="2017-04" db="EMBL/GenBank/DDBJ databases">
        <authorList>
            <person name="Afonso C.L."/>
            <person name="Miller P.J."/>
            <person name="Scott M.A."/>
            <person name="Spackman E."/>
            <person name="Goraichik I."/>
            <person name="Dimitrov K.M."/>
            <person name="Suarez D.L."/>
            <person name="Swayne D.E."/>
        </authorList>
    </citation>
    <scope>NUCLEOTIDE SEQUENCE [LARGE SCALE GENOMIC DNA]</scope>
    <source>
        <strain evidence="2 3">KR-140</strain>
    </source>
</reference>
<dbReference type="AlphaFoldDB" id="A0A1W1VKD0"/>
<sequence length="197" mass="22442">MIDDRTYALIYRTTRKNAATRGLLFDLSRDDFAELVARADSKCEVSGLPFSLERAGSFRRPFAPSIDRVNNQLGYQLSNVRLVCVITNFALSDWGIAPLLRLARALDHREATQAERRHEGLRQQIETLQAEAEALRCEVAALHNQAGRHVLKNRSQGTGTFSLRKDGRWESKCWRDGKRVSIYARTEAELLLKLKEL</sequence>
<organism evidence="2 3">
    <name type="scientific">Deinococcus hopiensis KR-140</name>
    <dbReference type="NCBI Taxonomy" id="695939"/>
    <lineage>
        <taxon>Bacteria</taxon>
        <taxon>Thermotogati</taxon>
        <taxon>Deinococcota</taxon>
        <taxon>Deinococci</taxon>
        <taxon>Deinococcales</taxon>
        <taxon>Deinococcaceae</taxon>
        <taxon>Deinococcus</taxon>
    </lineage>
</organism>
<dbReference type="RefSeq" id="WP_084049331.1">
    <property type="nucleotide sequence ID" value="NZ_FWWU01000009.1"/>
</dbReference>
<dbReference type="STRING" id="695939.SAMN00790413_01968"/>
<proteinExistence type="predicted"/>
<keyword evidence="1" id="KW-0175">Coiled coil</keyword>
<evidence type="ECO:0000313" key="2">
    <source>
        <dbReference type="EMBL" id="SMB93404.1"/>
    </source>
</evidence>
<keyword evidence="3" id="KW-1185">Reference proteome</keyword>
<dbReference type="Proteomes" id="UP000192582">
    <property type="component" value="Unassembled WGS sequence"/>
</dbReference>
<feature type="coiled-coil region" evidence="1">
    <location>
        <begin position="111"/>
        <end position="145"/>
    </location>
</feature>
<evidence type="ECO:0000256" key="1">
    <source>
        <dbReference type="SAM" id="Coils"/>
    </source>
</evidence>